<dbReference type="AlphaFoldDB" id="A0AAJ5X7D7"/>
<evidence type="ECO:0000256" key="1">
    <source>
        <dbReference type="SAM" id="SignalP"/>
    </source>
</evidence>
<evidence type="ECO:0000313" key="2">
    <source>
        <dbReference type="EMBL" id="WEK47698.1"/>
    </source>
</evidence>
<gene>
    <name evidence="2" type="ORF">P0Y56_05235</name>
</gene>
<feature type="chain" id="PRO_5042520926" evidence="1">
    <location>
        <begin position="19"/>
        <end position="150"/>
    </location>
</feature>
<name>A0AAJ5X7D7_9SPHN</name>
<feature type="signal peptide" evidence="1">
    <location>
        <begin position="1"/>
        <end position="18"/>
    </location>
</feature>
<sequence length="150" mass="15998">MKHAKLLLLPLFAIALMAEEVPADIHDGGLCIGLGWLTLAPGEQATVSEGPDFAVFYFSKPGEPLYGWGVYGGSAPQVSGNGPVLFERDGITVTRSGFTGVFRGYVAKGSPNSVNHFFGSVFDDKPEDKAVFDRIDFGENGKALCRKGRG</sequence>
<reference evidence="2" key="1">
    <citation type="submission" date="2023-03" db="EMBL/GenBank/DDBJ databases">
        <title>Andean soil-derived lignocellulolytic bacterial consortium as a source of novel taxa and putative plastic-active enzymes.</title>
        <authorList>
            <person name="Diaz-Garcia L."/>
            <person name="Chuvochina M."/>
            <person name="Feuerriegel G."/>
            <person name="Bunk B."/>
            <person name="Sproer C."/>
            <person name="Streit W.R."/>
            <person name="Rodriguez L.M."/>
            <person name="Overmann J."/>
            <person name="Jimenez D.J."/>
        </authorList>
    </citation>
    <scope>NUCLEOTIDE SEQUENCE</scope>
    <source>
        <strain evidence="2">MAG 26</strain>
    </source>
</reference>
<accession>A0AAJ5X7D7</accession>
<protein>
    <submittedName>
        <fullName evidence="2">Uncharacterized protein</fullName>
    </submittedName>
</protein>
<dbReference type="Proteomes" id="UP001218362">
    <property type="component" value="Chromosome"/>
</dbReference>
<proteinExistence type="predicted"/>
<dbReference type="KEGG" id="acob:P0Y56_05235"/>
<dbReference type="EMBL" id="CP119316">
    <property type="protein sequence ID" value="WEK47698.1"/>
    <property type="molecule type" value="Genomic_DNA"/>
</dbReference>
<keyword evidence="1" id="KW-0732">Signal</keyword>
<organism evidence="2 3">
    <name type="scientific">Candidatus Andeanibacterium colombiense</name>
    <dbReference type="NCBI Taxonomy" id="3121345"/>
    <lineage>
        <taxon>Bacteria</taxon>
        <taxon>Pseudomonadati</taxon>
        <taxon>Pseudomonadota</taxon>
        <taxon>Alphaproteobacteria</taxon>
        <taxon>Sphingomonadales</taxon>
        <taxon>Sphingomonadaceae</taxon>
        <taxon>Candidatus Andeanibacterium</taxon>
    </lineage>
</organism>
<evidence type="ECO:0000313" key="3">
    <source>
        <dbReference type="Proteomes" id="UP001218362"/>
    </source>
</evidence>